<dbReference type="InterPro" id="IPR030679">
    <property type="entry name" value="ABC_ATPase_HisP-typ"/>
</dbReference>
<evidence type="ECO:0000256" key="5">
    <source>
        <dbReference type="ARBA" id="ARBA00022741"/>
    </source>
</evidence>
<comment type="subcellular location">
    <subcellularLocation>
        <location evidence="1">Cell membrane</location>
        <topology evidence="1">Peripheral membrane protein</topology>
    </subcellularLocation>
</comment>
<dbReference type="Pfam" id="PF00005">
    <property type="entry name" value="ABC_tran"/>
    <property type="match status" value="1"/>
</dbReference>
<dbReference type="PANTHER" id="PTHR43166">
    <property type="entry name" value="AMINO ACID IMPORT ATP-BINDING PROTEIN"/>
    <property type="match status" value="1"/>
</dbReference>
<dbReference type="EMBL" id="JAUSVK010000001">
    <property type="protein sequence ID" value="MDQ0394895.1"/>
    <property type="molecule type" value="Genomic_DNA"/>
</dbReference>
<evidence type="ECO:0000256" key="2">
    <source>
        <dbReference type="ARBA" id="ARBA00005417"/>
    </source>
</evidence>
<dbReference type="PANTHER" id="PTHR43166:SF9">
    <property type="entry name" value="GLUTAMATE_ASPARTATE IMPORT ATP-BINDING PROTEIN GLTL"/>
    <property type="match status" value="1"/>
</dbReference>
<dbReference type="RefSeq" id="WP_307432818.1">
    <property type="nucleotide sequence ID" value="NZ_JAUSVK010000001.1"/>
</dbReference>
<evidence type="ECO:0000313" key="11">
    <source>
        <dbReference type="Proteomes" id="UP001237448"/>
    </source>
</evidence>
<dbReference type="InterPro" id="IPR050086">
    <property type="entry name" value="MetN_ABC_transporter-like"/>
</dbReference>
<evidence type="ECO:0000256" key="7">
    <source>
        <dbReference type="ARBA" id="ARBA00022970"/>
    </source>
</evidence>
<dbReference type="PROSITE" id="PS50893">
    <property type="entry name" value="ABC_TRANSPORTER_2"/>
    <property type="match status" value="1"/>
</dbReference>
<proteinExistence type="inferred from homology"/>
<dbReference type="InterPro" id="IPR027417">
    <property type="entry name" value="P-loop_NTPase"/>
</dbReference>
<dbReference type="PROSITE" id="PS00211">
    <property type="entry name" value="ABC_TRANSPORTER_1"/>
    <property type="match status" value="1"/>
</dbReference>
<protein>
    <submittedName>
        <fullName evidence="10">Polar amino acid transport system ATP-binding protein</fullName>
    </submittedName>
</protein>
<comment type="similarity">
    <text evidence="2">Belongs to the ABC transporter superfamily.</text>
</comment>
<name>A0ABU0FJW1_9HYPH</name>
<evidence type="ECO:0000256" key="3">
    <source>
        <dbReference type="ARBA" id="ARBA00022448"/>
    </source>
</evidence>
<keyword evidence="4" id="KW-1003">Cell membrane</keyword>
<evidence type="ECO:0000256" key="4">
    <source>
        <dbReference type="ARBA" id="ARBA00022475"/>
    </source>
</evidence>
<keyword evidence="5" id="KW-0547">Nucleotide-binding</keyword>
<feature type="domain" description="ABC transporter" evidence="9">
    <location>
        <begin position="4"/>
        <end position="239"/>
    </location>
</feature>
<comment type="caution">
    <text evidence="10">The sequence shown here is derived from an EMBL/GenBank/DDBJ whole genome shotgun (WGS) entry which is preliminary data.</text>
</comment>
<evidence type="ECO:0000259" key="9">
    <source>
        <dbReference type="PROSITE" id="PS50893"/>
    </source>
</evidence>
<keyword evidence="7" id="KW-0029">Amino-acid transport</keyword>
<dbReference type="PIRSF" id="PIRSF039085">
    <property type="entry name" value="ABC_ATPase_HisP"/>
    <property type="match status" value="1"/>
</dbReference>
<dbReference type="InterPro" id="IPR003439">
    <property type="entry name" value="ABC_transporter-like_ATP-bd"/>
</dbReference>
<evidence type="ECO:0000313" key="10">
    <source>
        <dbReference type="EMBL" id="MDQ0394895.1"/>
    </source>
</evidence>
<organism evidence="10 11">
    <name type="scientific">Labrys monachus</name>
    <dbReference type="NCBI Taxonomy" id="217067"/>
    <lineage>
        <taxon>Bacteria</taxon>
        <taxon>Pseudomonadati</taxon>
        <taxon>Pseudomonadota</taxon>
        <taxon>Alphaproteobacteria</taxon>
        <taxon>Hyphomicrobiales</taxon>
        <taxon>Xanthobacteraceae</taxon>
        <taxon>Labrys</taxon>
    </lineage>
</organism>
<keyword evidence="8" id="KW-0472">Membrane</keyword>
<dbReference type="Proteomes" id="UP001237448">
    <property type="component" value="Unassembled WGS sequence"/>
</dbReference>
<reference evidence="10 11" key="1">
    <citation type="submission" date="2023-07" db="EMBL/GenBank/DDBJ databases">
        <title>Genomic Encyclopedia of Type Strains, Phase IV (KMG-IV): sequencing the most valuable type-strain genomes for metagenomic binning, comparative biology and taxonomic classification.</title>
        <authorList>
            <person name="Goeker M."/>
        </authorList>
    </citation>
    <scope>NUCLEOTIDE SEQUENCE [LARGE SCALE GENOMIC DNA]</scope>
    <source>
        <strain evidence="10 11">DSM 5896</strain>
    </source>
</reference>
<accession>A0ABU0FJW1</accession>
<keyword evidence="11" id="KW-1185">Reference proteome</keyword>
<dbReference type="GO" id="GO:0005524">
    <property type="term" value="F:ATP binding"/>
    <property type="evidence" value="ECO:0007669"/>
    <property type="project" value="UniProtKB-KW"/>
</dbReference>
<sequence>MSYVVINGLACAYGTVKVLEGIDLSIEKGEVVSLIGSSGSGKSTLLRVLMGLTPPSAGAVRIGGVDVNYRSKEDLRTLRDRTAIVFQQYNLFQNMDVLRNVMVTPVKIKKRPAKEVEAEARALLEKVGLAGRIHAYPDELSGGQQQRVAIARALALHPAILLLDEVTSALDPELVTEVLDIIRTLAREGMTMLIVSHEMSFVREVSSRVAMMDQGRIIETGTPQQIFAQPRTDRTRDFVGKILHQRLKEAV</sequence>
<gene>
    <name evidence="10" type="ORF">J3R73_004687</name>
</gene>
<dbReference type="InterPro" id="IPR003593">
    <property type="entry name" value="AAA+_ATPase"/>
</dbReference>
<dbReference type="InterPro" id="IPR017871">
    <property type="entry name" value="ABC_transporter-like_CS"/>
</dbReference>
<keyword evidence="3" id="KW-0813">Transport</keyword>
<dbReference type="Gene3D" id="3.40.50.300">
    <property type="entry name" value="P-loop containing nucleotide triphosphate hydrolases"/>
    <property type="match status" value="1"/>
</dbReference>
<evidence type="ECO:0000256" key="8">
    <source>
        <dbReference type="ARBA" id="ARBA00023136"/>
    </source>
</evidence>
<dbReference type="SUPFAM" id="SSF52540">
    <property type="entry name" value="P-loop containing nucleoside triphosphate hydrolases"/>
    <property type="match status" value="1"/>
</dbReference>
<evidence type="ECO:0000256" key="6">
    <source>
        <dbReference type="ARBA" id="ARBA00022840"/>
    </source>
</evidence>
<dbReference type="SMART" id="SM00382">
    <property type="entry name" value="AAA"/>
    <property type="match status" value="1"/>
</dbReference>
<keyword evidence="6 10" id="KW-0067">ATP-binding</keyword>
<evidence type="ECO:0000256" key="1">
    <source>
        <dbReference type="ARBA" id="ARBA00004202"/>
    </source>
</evidence>